<gene>
    <name evidence="2" type="ORF">HPBE_LOCUS25514</name>
</gene>
<feature type="compositionally biased region" description="Polar residues" evidence="1">
    <location>
        <begin position="129"/>
        <end position="139"/>
    </location>
</feature>
<reference evidence="4" key="2">
    <citation type="submission" date="2019-09" db="UniProtKB">
        <authorList>
            <consortium name="WormBaseParasite"/>
        </authorList>
    </citation>
    <scope>IDENTIFICATION</scope>
</reference>
<dbReference type="WBParaSite" id="HPBE_0002551501-mRNA-1">
    <property type="protein sequence ID" value="HPBE_0002551501-mRNA-1"/>
    <property type="gene ID" value="HPBE_0002551501"/>
</dbReference>
<feature type="region of interest" description="Disordered" evidence="1">
    <location>
        <begin position="15"/>
        <end position="157"/>
    </location>
</feature>
<dbReference type="Proteomes" id="UP000050761">
    <property type="component" value="Unassembled WGS sequence"/>
</dbReference>
<evidence type="ECO:0000313" key="3">
    <source>
        <dbReference type="Proteomes" id="UP000050761"/>
    </source>
</evidence>
<dbReference type="AlphaFoldDB" id="A0A183GS45"/>
<feature type="compositionally biased region" description="Basic and acidic residues" evidence="1">
    <location>
        <begin position="145"/>
        <end position="157"/>
    </location>
</feature>
<keyword evidence="3" id="KW-1185">Reference proteome</keyword>
<reference evidence="2 3" key="1">
    <citation type="submission" date="2018-11" db="EMBL/GenBank/DDBJ databases">
        <authorList>
            <consortium name="Pathogen Informatics"/>
        </authorList>
    </citation>
    <scope>NUCLEOTIDE SEQUENCE [LARGE SCALE GENOMIC DNA]</scope>
</reference>
<dbReference type="EMBL" id="UZAH01038048">
    <property type="protein sequence ID" value="VDP51827.1"/>
    <property type="molecule type" value="Genomic_DNA"/>
</dbReference>
<evidence type="ECO:0000313" key="4">
    <source>
        <dbReference type="WBParaSite" id="HPBE_0002551501-mRNA-1"/>
    </source>
</evidence>
<accession>A0A3P8DJT1</accession>
<evidence type="ECO:0000256" key="1">
    <source>
        <dbReference type="SAM" id="MobiDB-lite"/>
    </source>
</evidence>
<name>A0A183GS45_HELPZ</name>
<organism evidence="3 4">
    <name type="scientific">Heligmosomoides polygyrus</name>
    <name type="common">Parasitic roundworm</name>
    <dbReference type="NCBI Taxonomy" id="6339"/>
    <lineage>
        <taxon>Eukaryota</taxon>
        <taxon>Metazoa</taxon>
        <taxon>Ecdysozoa</taxon>
        <taxon>Nematoda</taxon>
        <taxon>Chromadorea</taxon>
        <taxon>Rhabditida</taxon>
        <taxon>Rhabditina</taxon>
        <taxon>Rhabditomorpha</taxon>
        <taxon>Strongyloidea</taxon>
        <taxon>Heligmosomidae</taxon>
        <taxon>Heligmosomoides</taxon>
    </lineage>
</organism>
<protein>
    <submittedName>
        <fullName evidence="4">DCD domain-containing protein</fullName>
    </submittedName>
</protein>
<accession>A0A183GS45</accession>
<evidence type="ECO:0000313" key="2">
    <source>
        <dbReference type="EMBL" id="VDP51827.1"/>
    </source>
</evidence>
<feature type="compositionally biased region" description="Polar residues" evidence="1">
    <location>
        <begin position="33"/>
        <end position="46"/>
    </location>
</feature>
<sequence length="357" mass="41124">MPVFVDGIVTLRHGAARPGSEMRNPQEVDRNRPSYQCNRNETSRNSARPGPAREEKGYGDNYDERDRLSAPEADQSRFAPAPLARETEARSSRFSAPVFNDNPHRRSPSPNRPRPQKMPSYNDEEEYGRSTQTWGSVCNYTPRRAWGDPRGDSPDAERMRARDVSPELRPAWGGARQGLVDRQDDGGRMVWPNEARAAHEHVSATWLQPPNGDRLFLLCFPRVFAEGIFDIGTAAVRFIFHLVRLAVTPRSRRKGLVDREFTRIVSRDSSCDPFKRAPFSSQADYFSALWPLLRFELPRPLRERYYQYGGPAERNGYPRPVPQEPKKFECKHEYLMDPVKMPYKEKVSSFYSSRMLK</sequence>
<feature type="compositionally biased region" description="Basic and acidic residues" evidence="1">
    <location>
        <begin position="51"/>
        <end position="69"/>
    </location>
</feature>
<proteinExistence type="predicted"/>